<dbReference type="Proteomes" id="UP000008148">
    <property type="component" value="Chromosome"/>
</dbReference>
<reference evidence="2 3" key="1">
    <citation type="submission" date="2007-08" db="EMBL/GenBank/DDBJ databases">
        <authorList>
            <consortium name="The Citrobacter koseri Genome Sequencing Project"/>
            <person name="McClelland M."/>
            <person name="Sanderson E.K."/>
            <person name="Porwollik S."/>
            <person name="Spieth J."/>
            <person name="Clifton W.S."/>
            <person name="Latreille P."/>
            <person name="Courtney L."/>
            <person name="Wang C."/>
            <person name="Pepin K."/>
            <person name="Bhonagiri V."/>
            <person name="Nash W."/>
            <person name="Johnson M."/>
            <person name="Thiruvilangam P."/>
            <person name="Wilson R."/>
        </authorList>
    </citation>
    <scope>NUCLEOTIDE SEQUENCE [LARGE SCALE GENOMIC DNA]</scope>
    <source>
        <strain evidence="3">ATCC BAA-895 / CDC 4225-83 / SGSC4696</strain>
    </source>
</reference>
<dbReference type="KEGG" id="cko:CKO_03658"/>
<dbReference type="STRING" id="290338.CKO_03658"/>
<proteinExistence type="predicted"/>
<dbReference type="AlphaFoldDB" id="A8AMM4"/>
<evidence type="ECO:0000256" key="1">
    <source>
        <dbReference type="SAM" id="MobiDB-lite"/>
    </source>
</evidence>
<feature type="region of interest" description="Disordered" evidence="1">
    <location>
        <begin position="61"/>
        <end position="87"/>
    </location>
</feature>
<evidence type="ECO:0000313" key="2">
    <source>
        <dbReference type="EMBL" id="ABV14737.1"/>
    </source>
</evidence>
<name>A8AMM4_CITK8</name>
<accession>A8AMM4</accession>
<sequence length="87" mass="9897">MDSTIAFSDIQHFLHAKIGKYDYFLISQSFSSTCSRQQLRQPQDRRQNDVKHFPAVASWQRSFSSRRGDTASGLNLPAPKRGQAPAR</sequence>
<keyword evidence="3" id="KW-1185">Reference proteome</keyword>
<protein>
    <submittedName>
        <fullName evidence="2">Uncharacterized protein</fullName>
    </submittedName>
</protein>
<dbReference type="HOGENOM" id="CLU_2477769_0_0_6"/>
<evidence type="ECO:0000313" key="3">
    <source>
        <dbReference type="Proteomes" id="UP000008148"/>
    </source>
</evidence>
<dbReference type="EMBL" id="CP000822">
    <property type="protein sequence ID" value="ABV14737.1"/>
    <property type="molecule type" value="Genomic_DNA"/>
</dbReference>
<organism evidence="2 3">
    <name type="scientific">Citrobacter koseri (strain ATCC BAA-895 / CDC 4225-83 / SGSC4696)</name>
    <dbReference type="NCBI Taxonomy" id="290338"/>
    <lineage>
        <taxon>Bacteria</taxon>
        <taxon>Pseudomonadati</taxon>
        <taxon>Pseudomonadota</taxon>
        <taxon>Gammaproteobacteria</taxon>
        <taxon>Enterobacterales</taxon>
        <taxon>Enterobacteriaceae</taxon>
        <taxon>Citrobacter</taxon>
    </lineage>
</organism>
<gene>
    <name evidence="2" type="ordered locus">CKO_03658</name>
</gene>